<organism evidence="1 2">
    <name type="scientific">Sinanodonta woodiana</name>
    <name type="common">Chinese pond mussel</name>
    <name type="synonym">Anodonta woodiana</name>
    <dbReference type="NCBI Taxonomy" id="1069815"/>
    <lineage>
        <taxon>Eukaryota</taxon>
        <taxon>Metazoa</taxon>
        <taxon>Spiralia</taxon>
        <taxon>Lophotrochozoa</taxon>
        <taxon>Mollusca</taxon>
        <taxon>Bivalvia</taxon>
        <taxon>Autobranchia</taxon>
        <taxon>Heteroconchia</taxon>
        <taxon>Palaeoheterodonta</taxon>
        <taxon>Unionida</taxon>
        <taxon>Unionoidea</taxon>
        <taxon>Unionidae</taxon>
        <taxon>Unioninae</taxon>
        <taxon>Sinanodonta</taxon>
    </lineage>
</organism>
<comment type="caution">
    <text evidence="1">The sequence shown here is derived from an EMBL/GenBank/DDBJ whole genome shotgun (WGS) entry which is preliminary data.</text>
</comment>
<dbReference type="EMBL" id="JBJQND010000003">
    <property type="protein sequence ID" value="KAL3883450.1"/>
    <property type="molecule type" value="Genomic_DNA"/>
</dbReference>
<proteinExistence type="predicted"/>
<dbReference type="AlphaFoldDB" id="A0ABD3XEX3"/>
<dbReference type="Proteomes" id="UP001634394">
    <property type="component" value="Unassembled WGS sequence"/>
</dbReference>
<sequence length="82" mass="9477">MASSRKTKTDLQKYFKTRRVEIEDGAYLECNYKRGTQMIEFQGLNDGRIPGTTSVLVAFKIYDNIIPKIYSINYAKGGYQIR</sequence>
<accession>A0ABD3XEX3</accession>
<gene>
    <name evidence="1" type="ORF">ACJMK2_029711</name>
</gene>
<name>A0ABD3XEX3_SINWO</name>
<evidence type="ECO:0000313" key="2">
    <source>
        <dbReference type="Proteomes" id="UP001634394"/>
    </source>
</evidence>
<protein>
    <submittedName>
        <fullName evidence="1">Uncharacterized protein</fullName>
    </submittedName>
</protein>
<evidence type="ECO:0000313" key="1">
    <source>
        <dbReference type="EMBL" id="KAL3883450.1"/>
    </source>
</evidence>
<keyword evidence="2" id="KW-1185">Reference proteome</keyword>
<reference evidence="1 2" key="1">
    <citation type="submission" date="2024-11" db="EMBL/GenBank/DDBJ databases">
        <title>Chromosome-level genome assembly of the freshwater bivalve Anodonta woodiana.</title>
        <authorList>
            <person name="Chen X."/>
        </authorList>
    </citation>
    <scope>NUCLEOTIDE SEQUENCE [LARGE SCALE GENOMIC DNA]</scope>
    <source>
        <strain evidence="1">MN2024</strain>
        <tissue evidence="1">Gills</tissue>
    </source>
</reference>